<sequence length="49" mass="5466">MTSGQDDRKARLAQALRDNLRRRKAQAREGTSESPPPVSTPKDEDERGS</sequence>
<reference evidence="3" key="1">
    <citation type="journal article" date="2019" name="Int. J. Syst. Evol. Microbiol.">
        <title>The Global Catalogue of Microorganisms (GCM) 10K type strain sequencing project: providing services to taxonomists for standard genome sequencing and annotation.</title>
        <authorList>
            <consortium name="The Broad Institute Genomics Platform"/>
            <consortium name="The Broad Institute Genome Sequencing Center for Infectious Disease"/>
            <person name="Wu L."/>
            <person name="Ma J."/>
        </authorList>
    </citation>
    <scope>NUCLEOTIDE SEQUENCE [LARGE SCALE GENOMIC DNA]</scope>
    <source>
        <strain evidence="3">NBRC 103632</strain>
    </source>
</reference>
<feature type="region of interest" description="Disordered" evidence="1">
    <location>
        <begin position="1"/>
        <end position="49"/>
    </location>
</feature>
<name>A0ABV9F4M5_9SPHN</name>
<accession>A0ABV9F4M5</accession>
<organism evidence="2 3">
    <name type="scientific">Sphingobium tyrosinilyticum</name>
    <dbReference type="NCBI Taxonomy" id="2715436"/>
    <lineage>
        <taxon>Bacteria</taxon>
        <taxon>Pseudomonadati</taxon>
        <taxon>Pseudomonadota</taxon>
        <taxon>Alphaproteobacteria</taxon>
        <taxon>Sphingomonadales</taxon>
        <taxon>Sphingomonadaceae</taxon>
        <taxon>Sphingobium</taxon>
    </lineage>
</organism>
<gene>
    <name evidence="2" type="ORF">ACFO3E_13465</name>
</gene>
<comment type="caution">
    <text evidence="2">The sequence shown here is derived from an EMBL/GenBank/DDBJ whole genome shotgun (WGS) entry which is preliminary data.</text>
</comment>
<dbReference type="EMBL" id="JBHSFZ010000030">
    <property type="protein sequence ID" value="MFC4595194.1"/>
    <property type="molecule type" value="Genomic_DNA"/>
</dbReference>
<evidence type="ECO:0000313" key="2">
    <source>
        <dbReference type="EMBL" id="MFC4595194.1"/>
    </source>
</evidence>
<evidence type="ECO:0000313" key="3">
    <source>
        <dbReference type="Proteomes" id="UP001595957"/>
    </source>
</evidence>
<keyword evidence="3" id="KW-1185">Reference proteome</keyword>
<protein>
    <submittedName>
        <fullName evidence="2">Uncharacterized protein</fullName>
    </submittedName>
</protein>
<dbReference type="Proteomes" id="UP001595957">
    <property type="component" value="Unassembled WGS sequence"/>
</dbReference>
<feature type="compositionally biased region" description="Basic and acidic residues" evidence="1">
    <location>
        <begin position="1"/>
        <end position="10"/>
    </location>
</feature>
<evidence type="ECO:0000256" key="1">
    <source>
        <dbReference type="SAM" id="MobiDB-lite"/>
    </source>
</evidence>
<proteinExistence type="predicted"/>
<dbReference type="RefSeq" id="WP_197486250.1">
    <property type="nucleotide sequence ID" value="NZ_JBHSFZ010000030.1"/>
</dbReference>